<evidence type="ECO:0000313" key="1">
    <source>
        <dbReference type="EMBL" id="KAA6357035.1"/>
    </source>
</evidence>
<evidence type="ECO:0000313" key="2">
    <source>
        <dbReference type="Proteomes" id="UP000324800"/>
    </source>
</evidence>
<feature type="non-terminal residue" evidence="1">
    <location>
        <position position="1"/>
    </location>
</feature>
<dbReference type="AlphaFoldDB" id="A0A5J4THT1"/>
<dbReference type="EMBL" id="SNRW01032013">
    <property type="protein sequence ID" value="KAA6357035.1"/>
    <property type="molecule type" value="Genomic_DNA"/>
</dbReference>
<accession>A0A5J4THT1</accession>
<reference evidence="1 2" key="1">
    <citation type="submission" date="2019-03" db="EMBL/GenBank/DDBJ databases">
        <title>Single cell metagenomics reveals metabolic interactions within the superorganism composed of flagellate Streblomastix strix and complex community of Bacteroidetes bacteria on its surface.</title>
        <authorList>
            <person name="Treitli S.C."/>
            <person name="Kolisko M."/>
            <person name="Husnik F."/>
            <person name="Keeling P."/>
            <person name="Hampl V."/>
        </authorList>
    </citation>
    <scope>NUCLEOTIDE SEQUENCE [LARGE SCALE GENOMIC DNA]</scope>
    <source>
        <strain evidence="1">ST1C</strain>
    </source>
</reference>
<gene>
    <name evidence="1" type="ORF">EZS28_047438</name>
</gene>
<comment type="caution">
    <text evidence="1">The sequence shown here is derived from an EMBL/GenBank/DDBJ whole genome shotgun (WGS) entry which is preliminary data.</text>
</comment>
<protein>
    <submittedName>
        <fullName evidence="1">Uncharacterized protein</fullName>
    </submittedName>
</protein>
<sequence>GFDGRTINCFTHHTPDSKMNNRFYVSAVNKEGLDKIHPIIEIQGN</sequence>
<dbReference type="Proteomes" id="UP000324800">
    <property type="component" value="Unassembled WGS sequence"/>
</dbReference>
<proteinExistence type="predicted"/>
<name>A0A5J4THT1_9EUKA</name>
<organism evidence="1 2">
    <name type="scientific">Streblomastix strix</name>
    <dbReference type="NCBI Taxonomy" id="222440"/>
    <lineage>
        <taxon>Eukaryota</taxon>
        <taxon>Metamonada</taxon>
        <taxon>Preaxostyla</taxon>
        <taxon>Oxymonadida</taxon>
        <taxon>Streblomastigidae</taxon>
        <taxon>Streblomastix</taxon>
    </lineage>
</organism>